<feature type="domain" description="Nitrile hydratase beta subunit" evidence="6">
    <location>
        <begin position="121"/>
        <end position="216"/>
    </location>
</feature>
<evidence type="ECO:0000256" key="2">
    <source>
        <dbReference type="ARBA" id="ARBA00009098"/>
    </source>
</evidence>
<dbReference type="InterPro" id="IPR003168">
    <property type="entry name" value="Nitrile_hydratase_bsu"/>
</dbReference>
<comment type="caution">
    <text evidence="8">The sequence shown here is derived from an EMBL/GenBank/DDBJ whole genome shotgun (WGS) entry which is preliminary data.</text>
</comment>
<evidence type="ECO:0000256" key="1">
    <source>
        <dbReference type="ARBA" id="ARBA00004042"/>
    </source>
</evidence>
<dbReference type="GO" id="GO:0018822">
    <property type="term" value="F:nitrile hydratase activity"/>
    <property type="evidence" value="ECO:0007669"/>
    <property type="project" value="UniProtKB-EC"/>
</dbReference>
<dbReference type="InterPro" id="IPR042262">
    <property type="entry name" value="CN_hydtase_beta_C"/>
</dbReference>
<organism evidence="8 9">
    <name type="scientific">Pararhodobacter zhoushanensis</name>
    <dbReference type="NCBI Taxonomy" id="2479545"/>
    <lineage>
        <taxon>Bacteria</taxon>
        <taxon>Pseudomonadati</taxon>
        <taxon>Pseudomonadota</taxon>
        <taxon>Alphaproteobacteria</taxon>
        <taxon>Rhodobacterales</taxon>
        <taxon>Paracoccaceae</taxon>
        <taxon>Pararhodobacter</taxon>
    </lineage>
</organism>
<dbReference type="RefSeq" id="WP_264504136.1">
    <property type="nucleotide sequence ID" value="NZ_JAPDFL010000001.1"/>
</dbReference>
<evidence type="ECO:0000256" key="3">
    <source>
        <dbReference type="ARBA" id="ARBA00023239"/>
    </source>
</evidence>
<accession>A0ABT3GTV2</accession>
<evidence type="ECO:0000256" key="4">
    <source>
        <dbReference type="ARBA" id="ARBA00044877"/>
    </source>
</evidence>
<dbReference type="NCBIfam" id="TIGR03888">
    <property type="entry name" value="nitrile_beta"/>
    <property type="match status" value="1"/>
</dbReference>
<dbReference type="InterPro" id="IPR024690">
    <property type="entry name" value="CN_hydtase_beta_dom_C"/>
</dbReference>
<comment type="catalytic activity">
    <reaction evidence="4 5">
        <text>an aliphatic primary amide = an aliphatic nitrile + H2O</text>
        <dbReference type="Rhea" id="RHEA:12673"/>
        <dbReference type="ChEBI" id="CHEBI:15377"/>
        <dbReference type="ChEBI" id="CHEBI:65285"/>
        <dbReference type="ChEBI" id="CHEBI:80291"/>
        <dbReference type="EC" id="4.2.1.84"/>
    </reaction>
</comment>
<comment type="similarity">
    <text evidence="2 5">Belongs to the nitrile hydratase subunit beta family.</text>
</comment>
<reference evidence="8 9" key="1">
    <citation type="submission" date="2022-10" db="EMBL/GenBank/DDBJ databases">
        <title>Pararhodobacter sp. nov., isolated from marine algae.</title>
        <authorList>
            <person name="Choi B.J."/>
            <person name="Kim J.M."/>
            <person name="Lee J.K."/>
            <person name="Choi D.G."/>
            <person name="Jeon C.O."/>
        </authorList>
    </citation>
    <scope>NUCLEOTIDE SEQUENCE [LARGE SCALE GENOMIC DNA]</scope>
    <source>
        <strain evidence="8 9">ZQ420</strain>
    </source>
</reference>
<dbReference type="Gene3D" id="2.30.30.50">
    <property type="match status" value="1"/>
</dbReference>
<dbReference type="PIRSF" id="PIRSF001427">
    <property type="entry name" value="NHase_beta"/>
    <property type="match status" value="1"/>
</dbReference>
<dbReference type="InterPro" id="IPR008990">
    <property type="entry name" value="Elect_transpt_acc-like_dom_sf"/>
</dbReference>
<comment type="function">
    <text evidence="1 5">NHase catalyzes the hydration of various nitrile compounds to the corresponding amides.</text>
</comment>
<proteinExistence type="inferred from homology"/>
<gene>
    <name evidence="8" type="primary">nthB</name>
    <name evidence="8" type="ORF">OKW52_01480</name>
</gene>
<name>A0ABT3GTV2_9RHOB</name>
<evidence type="ECO:0000256" key="5">
    <source>
        <dbReference type="PIRNR" id="PIRNR001427"/>
    </source>
</evidence>
<sequence length="218" mass="23792">MNGPHDLGGKMGFGAVAPEANEPLFHADWEARALGVVLACGALGHWNLDESRHARESLPPVVYYASSYYEIWTRALETLLQRHDLLTPQELAEGQAQARDPHPRRLSAQAVPGALARGGPCDRRVETAPRFAPGDRVRCRNAHPRGHTRVPTYLAGHAGVVESEHGGFVLPDTNAHGQGEQPQRLYTVVFDGAEVWGPDSEPGLTLSADLWEGYLERA</sequence>
<dbReference type="Proteomes" id="UP001208938">
    <property type="component" value="Unassembled WGS sequence"/>
</dbReference>
<feature type="domain" description="Nitrile hydratase beta subunit-like N-terminal" evidence="7">
    <location>
        <begin position="1"/>
        <end position="103"/>
    </location>
</feature>
<dbReference type="SUPFAM" id="SSF50090">
    <property type="entry name" value="Electron transport accessory proteins"/>
    <property type="match status" value="1"/>
</dbReference>
<evidence type="ECO:0000313" key="9">
    <source>
        <dbReference type="Proteomes" id="UP001208938"/>
    </source>
</evidence>
<evidence type="ECO:0000259" key="7">
    <source>
        <dbReference type="Pfam" id="PF21006"/>
    </source>
</evidence>
<dbReference type="Pfam" id="PF21006">
    <property type="entry name" value="NHase_beta_N"/>
    <property type="match status" value="1"/>
</dbReference>
<dbReference type="Pfam" id="PF02211">
    <property type="entry name" value="NHase_beta_C"/>
    <property type="match status" value="1"/>
</dbReference>
<keyword evidence="9" id="KW-1185">Reference proteome</keyword>
<dbReference type="Gene3D" id="1.10.472.20">
    <property type="entry name" value="Nitrile hydratase, beta subunit"/>
    <property type="match status" value="1"/>
</dbReference>
<evidence type="ECO:0000313" key="8">
    <source>
        <dbReference type="EMBL" id="MCW1930974.1"/>
    </source>
</evidence>
<evidence type="ECO:0000259" key="6">
    <source>
        <dbReference type="Pfam" id="PF02211"/>
    </source>
</evidence>
<keyword evidence="3 5" id="KW-0456">Lyase</keyword>
<protein>
    <recommendedName>
        <fullName evidence="5">Nitrile hydratase subunit beta</fullName>
        <shortName evidence="5">NHase</shortName>
        <ecNumber evidence="5">4.2.1.84</ecNumber>
    </recommendedName>
</protein>
<dbReference type="EC" id="4.2.1.84" evidence="5"/>
<dbReference type="EMBL" id="JAPDFL010000001">
    <property type="protein sequence ID" value="MCW1930974.1"/>
    <property type="molecule type" value="Genomic_DNA"/>
</dbReference>
<dbReference type="InterPro" id="IPR049054">
    <property type="entry name" value="CN_hydtase_beta-like_N"/>
</dbReference>